<reference evidence="3" key="1">
    <citation type="submission" date="2016-06" db="EMBL/GenBank/DDBJ databases">
        <authorList>
            <person name="Varghese N."/>
            <person name="Submissions Spin"/>
        </authorList>
    </citation>
    <scope>NUCLEOTIDE SEQUENCE [LARGE SCALE GENOMIC DNA]</scope>
    <source>
        <strain evidence="3">DSM 44151</strain>
    </source>
</reference>
<feature type="compositionally biased region" description="Basic and acidic residues" evidence="1">
    <location>
        <begin position="239"/>
        <end position="251"/>
    </location>
</feature>
<feature type="compositionally biased region" description="Gly residues" evidence="1">
    <location>
        <begin position="124"/>
        <end position="140"/>
    </location>
</feature>
<feature type="compositionally biased region" description="Low complexity" evidence="1">
    <location>
        <begin position="253"/>
        <end position="262"/>
    </location>
</feature>
<sequence>MPPPRRPRDRLARLLRATADRLATAAATPPRGGSPEPPPRRPGEPPEHWFRLVAAHAPGLLHDLPHPTPAPASPVDQEVCVGSDASADANLLIDEEAAGGRGGDAGGRGTRRLPLRPAVPGSDGRPGPGGGAAGFSGGRAGVVTGDLRRRTGSQVDPVRTGAVGAGTPADPGRAVAPGTAGGASSPHASTWSDEVAGRAPSDETRSGGGDGPFRTRSLAWESAASGAVRGLPGASSFDDAGRGEWSDDGAGRRGAMPRPAGRTHWSLGETDVPPGPRLGEAEVSAGPVLGTNEPAGPALGTNEPVRPALETDASAGMLADTAVAPGSWPGRARVPRESSPGAPGRGRSAWDTVFASADEPGTAGRTLRLHPPAAVNPSAPAAPRADAATRRVRPEPPAVLPEQRAARTATPRADDLRVHLLSPGRQQVHPNLSAPAPAHRTANGTAGQPASDRPGWTGAVAGPWPPLPTEASEQTDDRTGGTAQDGAARVAGRDPWPALPDDRGLWAPVVAAGDADRLARLDREQAGD</sequence>
<dbReference type="EMBL" id="FMIB01000002">
    <property type="protein sequence ID" value="SCL46480.1"/>
    <property type="molecule type" value="Genomic_DNA"/>
</dbReference>
<feature type="compositionally biased region" description="Low complexity" evidence="1">
    <location>
        <begin position="371"/>
        <end position="386"/>
    </location>
</feature>
<evidence type="ECO:0000313" key="2">
    <source>
        <dbReference type="EMBL" id="SCL46480.1"/>
    </source>
</evidence>
<feature type="compositionally biased region" description="Basic and acidic residues" evidence="1">
    <location>
        <begin position="38"/>
        <end position="49"/>
    </location>
</feature>
<feature type="compositionally biased region" description="Low complexity" evidence="1">
    <location>
        <begin position="17"/>
        <end position="34"/>
    </location>
</feature>
<name>A0A1C6TXD6_9ACTN</name>
<feature type="region of interest" description="Disordered" evidence="1">
    <location>
        <begin position="17"/>
        <end position="49"/>
    </location>
</feature>
<organism evidence="2 3">
    <name type="scientific">Micromonospora chersina</name>
    <dbReference type="NCBI Taxonomy" id="47854"/>
    <lineage>
        <taxon>Bacteria</taxon>
        <taxon>Bacillati</taxon>
        <taxon>Actinomycetota</taxon>
        <taxon>Actinomycetes</taxon>
        <taxon>Micromonosporales</taxon>
        <taxon>Micromonosporaceae</taxon>
        <taxon>Micromonospora</taxon>
    </lineage>
</organism>
<dbReference type="AlphaFoldDB" id="A0A1C6TXD6"/>
<evidence type="ECO:0000256" key="1">
    <source>
        <dbReference type="SAM" id="MobiDB-lite"/>
    </source>
</evidence>
<dbReference type="Proteomes" id="UP000198605">
    <property type="component" value="Unassembled WGS sequence"/>
</dbReference>
<evidence type="ECO:0000313" key="3">
    <source>
        <dbReference type="Proteomes" id="UP000198605"/>
    </source>
</evidence>
<protein>
    <submittedName>
        <fullName evidence="2">Uncharacterized protein</fullName>
    </submittedName>
</protein>
<accession>A0A1C6TXD6</accession>
<feature type="region of interest" description="Disordered" evidence="1">
    <location>
        <begin position="95"/>
        <end position="503"/>
    </location>
</feature>
<keyword evidence="3" id="KW-1185">Reference proteome</keyword>
<feature type="compositionally biased region" description="Gly residues" evidence="1">
    <location>
        <begin position="99"/>
        <end position="108"/>
    </location>
</feature>
<gene>
    <name evidence="2" type="ORF">GA0070603_0175</name>
</gene>
<proteinExistence type="predicted"/>
<dbReference type="STRING" id="47854.GA0070603_0175"/>